<evidence type="ECO:0000256" key="1">
    <source>
        <dbReference type="SAM" id="MobiDB-lite"/>
    </source>
</evidence>
<accession>A0AAD7DCH2</accession>
<sequence>MATGIPSIYRVLFTEVEYEGEMESDREYSPRSSPLRDPTTPVRQRVPDIVCSGGTLVNSDASPQSSPVRVRPISPCGLVRFQHFTQALHVNEAMQEISCEYNQLHKSYIQYIQFALGGVSAPQIAGTVSPCAVFRTWPEDCTEPEPFWVKYHKAGYTLRPVSADFAIGRIALLAQCCENMCISRDLLNWAEKFNPLALALPDADLQWLSNCTPEDRLTVHQGICEHFNAYDASLNVALEARRERKRLKREAAASAVASTSTVANISAEVPFPDNNDAEMPDFDDPSDPLSPPHEATPPPGPTGRGARAKCPTWKLLQQLPPPAPEFPELPSESDHDDSDSEFPEAPWLHRTAGSPSKP</sequence>
<dbReference type="Proteomes" id="UP001221757">
    <property type="component" value="Unassembled WGS sequence"/>
</dbReference>
<feature type="compositionally biased region" description="Acidic residues" evidence="1">
    <location>
        <begin position="275"/>
        <end position="286"/>
    </location>
</feature>
<feature type="compositionally biased region" description="Pro residues" evidence="1">
    <location>
        <begin position="288"/>
        <end position="301"/>
    </location>
</feature>
<feature type="region of interest" description="Disordered" evidence="1">
    <location>
        <begin position="267"/>
        <end position="358"/>
    </location>
</feature>
<name>A0AAD7DCH2_MYCRO</name>
<keyword evidence="3" id="KW-1185">Reference proteome</keyword>
<evidence type="ECO:0000313" key="2">
    <source>
        <dbReference type="EMBL" id="KAJ7688054.1"/>
    </source>
</evidence>
<evidence type="ECO:0000313" key="3">
    <source>
        <dbReference type="Proteomes" id="UP001221757"/>
    </source>
</evidence>
<comment type="caution">
    <text evidence="2">The sequence shown here is derived from an EMBL/GenBank/DDBJ whole genome shotgun (WGS) entry which is preliminary data.</text>
</comment>
<feature type="region of interest" description="Disordered" evidence="1">
    <location>
        <begin position="22"/>
        <end position="42"/>
    </location>
</feature>
<proteinExistence type="predicted"/>
<protein>
    <submittedName>
        <fullName evidence="2">Uncharacterized protein</fullName>
    </submittedName>
</protein>
<dbReference type="EMBL" id="JARKIE010000082">
    <property type="protein sequence ID" value="KAJ7688054.1"/>
    <property type="molecule type" value="Genomic_DNA"/>
</dbReference>
<organism evidence="2 3">
    <name type="scientific">Mycena rosella</name>
    <name type="common">Pink bonnet</name>
    <name type="synonym">Agaricus rosellus</name>
    <dbReference type="NCBI Taxonomy" id="1033263"/>
    <lineage>
        <taxon>Eukaryota</taxon>
        <taxon>Fungi</taxon>
        <taxon>Dikarya</taxon>
        <taxon>Basidiomycota</taxon>
        <taxon>Agaricomycotina</taxon>
        <taxon>Agaricomycetes</taxon>
        <taxon>Agaricomycetidae</taxon>
        <taxon>Agaricales</taxon>
        <taxon>Marasmiineae</taxon>
        <taxon>Mycenaceae</taxon>
        <taxon>Mycena</taxon>
    </lineage>
</organism>
<dbReference type="AlphaFoldDB" id="A0AAD7DCH2"/>
<gene>
    <name evidence="2" type="ORF">B0H17DRAFT_1135892</name>
</gene>
<reference evidence="2" key="1">
    <citation type="submission" date="2023-03" db="EMBL/GenBank/DDBJ databases">
        <title>Massive genome expansion in bonnet fungi (Mycena s.s.) driven by repeated elements and novel gene families across ecological guilds.</title>
        <authorList>
            <consortium name="Lawrence Berkeley National Laboratory"/>
            <person name="Harder C.B."/>
            <person name="Miyauchi S."/>
            <person name="Viragh M."/>
            <person name="Kuo A."/>
            <person name="Thoen E."/>
            <person name="Andreopoulos B."/>
            <person name="Lu D."/>
            <person name="Skrede I."/>
            <person name="Drula E."/>
            <person name="Henrissat B."/>
            <person name="Morin E."/>
            <person name="Kohler A."/>
            <person name="Barry K."/>
            <person name="LaButti K."/>
            <person name="Morin E."/>
            <person name="Salamov A."/>
            <person name="Lipzen A."/>
            <person name="Mereny Z."/>
            <person name="Hegedus B."/>
            <person name="Baldrian P."/>
            <person name="Stursova M."/>
            <person name="Weitz H."/>
            <person name="Taylor A."/>
            <person name="Grigoriev I.V."/>
            <person name="Nagy L.G."/>
            <person name="Martin F."/>
            <person name="Kauserud H."/>
        </authorList>
    </citation>
    <scope>NUCLEOTIDE SEQUENCE</scope>
    <source>
        <strain evidence="2">CBHHK067</strain>
    </source>
</reference>